<reference evidence="1 2" key="1">
    <citation type="journal article" date="2023" name="Microb. Genom.">
        <title>Mesoterricola silvestris gen. nov., sp. nov., Mesoterricola sediminis sp. nov., Geothrix oryzae sp. nov., Geothrix edaphica sp. nov., Geothrix rubra sp. nov., and Geothrix limicola sp. nov., six novel members of Acidobacteriota isolated from soils.</title>
        <authorList>
            <person name="Weisberg A.J."/>
            <person name="Pearce E."/>
            <person name="Kramer C.G."/>
            <person name="Chang J.H."/>
            <person name="Clarke C.R."/>
        </authorList>
    </citation>
    <scope>NUCLEOTIDE SEQUENCE [LARGE SCALE GENOMIC DNA]</scope>
    <source>
        <strain evidence="1 2">NRRL_B-2795</strain>
    </source>
</reference>
<evidence type="ECO:0000313" key="2">
    <source>
        <dbReference type="Proteomes" id="UP001271723"/>
    </source>
</evidence>
<protein>
    <recommendedName>
        <fullName evidence="3">DDE Tnp4 domain-containing protein</fullName>
    </recommendedName>
</protein>
<evidence type="ECO:0008006" key="3">
    <source>
        <dbReference type="Google" id="ProtNLM"/>
    </source>
</evidence>
<comment type="caution">
    <text evidence="1">The sequence shown here is derived from an EMBL/GenBank/DDBJ whole genome shotgun (WGS) entry which is preliminary data.</text>
</comment>
<dbReference type="RefSeq" id="WP_256965553.1">
    <property type="nucleotide sequence ID" value="NZ_JAGJBZ010000001.1"/>
</dbReference>
<evidence type="ECO:0000313" key="1">
    <source>
        <dbReference type="EMBL" id="MDX2908749.1"/>
    </source>
</evidence>
<proteinExistence type="predicted"/>
<accession>A0ABU4KZ62</accession>
<name>A0ABU4KZ62_9ACTN</name>
<organism evidence="1 2">
    <name type="scientific">Streptomyces griseiscabiei</name>
    <dbReference type="NCBI Taxonomy" id="2993540"/>
    <lineage>
        <taxon>Bacteria</taxon>
        <taxon>Bacillati</taxon>
        <taxon>Actinomycetota</taxon>
        <taxon>Actinomycetes</taxon>
        <taxon>Kitasatosporales</taxon>
        <taxon>Streptomycetaceae</taxon>
        <taxon>Streptomyces</taxon>
    </lineage>
</organism>
<keyword evidence="2" id="KW-1185">Reference proteome</keyword>
<sequence>MPPSGRTGPGQVGIALTNDNGRLLWVSDVRPGAPRRAQPVGTTSSLPTRAAGLGAIADLDGSDPDADPAVIIGYKTARNRPLIRSQKLSNKALAAGRTPVEHGFVHLKYWRVLGKVRADPNWATALMRALLVLTNREVAR</sequence>
<dbReference type="EMBL" id="JARAVY010000003">
    <property type="protein sequence ID" value="MDX2908749.1"/>
    <property type="molecule type" value="Genomic_DNA"/>
</dbReference>
<dbReference type="Proteomes" id="UP001271723">
    <property type="component" value="Unassembled WGS sequence"/>
</dbReference>
<gene>
    <name evidence="1" type="ORF">PV517_08550</name>
</gene>